<accession>A0A174TL18</accession>
<evidence type="ECO:0000313" key="2">
    <source>
        <dbReference type="EMBL" id="SQB14343.1"/>
    </source>
</evidence>
<reference evidence="2 4" key="2">
    <citation type="submission" date="2018-06" db="EMBL/GenBank/DDBJ databases">
        <authorList>
            <consortium name="Pathogen Informatics"/>
            <person name="Doyle S."/>
        </authorList>
    </citation>
    <scope>NUCLEOTIDE SEQUENCE [LARGE SCALE GENOMIC DNA]</scope>
    <source>
        <strain evidence="2 4">NCTC11224</strain>
    </source>
</reference>
<dbReference type="EMBL" id="UAVW01000015">
    <property type="protein sequence ID" value="SQB14343.1"/>
    <property type="molecule type" value="Genomic_DNA"/>
</dbReference>
<name>A0A174TL18_9FIRM</name>
<dbReference type="AlphaFoldDB" id="A0A174TL18"/>
<protein>
    <submittedName>
        <fullName evidence="1">Uncharacterized protein</fullName>
    </submittedName>
</protein>
<dbReference type="EMBL" id="CZAB01000084">
    <property type="protein sequence ID" value="CUQ08285.1"/>
    <property type="molecule type" value="Genomic_DNA"/>
</dbReference>
<keyword evidence="4" id="KW-1185">Reference proteome</keyword>
<evidence type="ECO:0000313" key="1">
    <source>
        <dbReference type="EMBL" id="CUQ08285.1"/>
    </source>
</evidence>
<evidence type="ECO:0000313" key="3">
    <source>
        <dbReference type="Proteomes" id="UP000095512"/>
    </source>
</evidence>
<gene>
    <name evidence="1" type="ORF">ERS852480_04808</name>
    <name evidence="2" type="ORF">NCTC11224_03385</name>
</gene>
<organism evidence="1 3">
    <name type="scientific">Enterocloster clostridioformis</name>
    <dbReference type="NCBI Taxonomy" id="1531"/>
    <lineage>
        <taxon>Bacteria</taxon>
        <taxon>Bacillati</taxon>
        <taxon>Bacillota</taxon>
        <taxon>Clostridia</taxon>
        <taxon>Lachnospirales</taxon>
        <taxon>Lachnospiraceae</taxon>
        <taxon>Enterocloster</taxon>
    </lineage>
</organism>
<sequence>MASGKLHKSANAFRSCFFNADFTLEAASLIFFCPSLTYLANGTYAGRLKAHQGIGAGFIDGNIVNPPIHYSFC</sequence>
<reference evidence="1 3" key="1">
    <citation type="submission" date="2015-09" db="EMBL/GenBank/DDBJ databases">
        <authorList>
            <consortium name="Pathogen Informatics"/>
        </authorList>
    </citation>
    <scope>NUCLEOTIDE SEQUENCE [LARGE SCALE GENOMIC DNA]</scope>
    <source>
        <strain evidence="1 3">2789STDY5834865</strain>
    </source>
</reference>
<dbReference type="Proteomes" id="UP000251853">
    <property type="component" value="Unassembled WGS sequence"/>
</dbReference>
<proteinExistence type="predicted"/>
<dbReference type="Proteomes" id="UP000095512">
    <property type="component" value="Unassembled WGS sequence"/>
</dbReference>
<evidence type="ECO:0000313" key="4">
    <source>
        <dbReference type="Proteomes" id="UP000251853"/>
    </source>
</evidence>